<accession>A0ABU9MUZ2</accession>
<dbReference type="RefSeq" id="WP_342677462.1">
    <property type="nucleotide sequence ID" value="NZ_JBCGCU010000005.1"/>
</dbReference>
<dbReference type="Proteomes" id="UP001447008">
    <property type="component" value="Unassembled WGS sequence"/>
</dbReference>
<sequence>MKKLLLLVVILLALLSVDHPLIKNPRDKILGSVVSDLSDSTQVQREVKAKHALTEVRSQLKLNKDQDTHLADSFKTVRGMHWWEQKYCKNRELNQYFYGDDLLQTCTIIAATH</sequence>
<reference evidence="1 2" key="1">
    <citation type="submission" date="2024-03" db="EMBL/GenBank/DDBJ databases">
        <title>Pseudoalteromonas qingdaonensis sp. nov., isolated from the intestines of marine benthic organisms.</title>
        <authorList>
            <person name="Lin X."/>
            <person name="Fang S."/>
            <person name="Hu X."/>
        </authorList>
    </citation>
    <scope>NUCLEOTIDE SEQUENCE [LARGE SCALE GENOMIC DNA]</scope>
    <source>
        <strain evidence="1 2">YIC-827</strain>
    </source>
</reference>
<evidence type="ECO:0000313" key="1">
    <source>
        <dbReference type="EMBL" id="MEM0515102.1"/>
    </source>
</evidence>
<proteinExistence type="predicted"/>
<organism evidence="1 2">
    <name type="scientific">Pseudoalteromonas qingdaonensis</name>
    <dbReference type="NCBI Taxonomy" id="3131913"/>
    <lineage>
        <taxon>Bacteria</taxon>
        <taxon>Pseudomonadati</taxon>
        <taxon>Pseudomonadota</taxon>
        <taxon>Gammaproteobacteria</taxon>
        <taxon>Alteromonadales</taxon>
        <taxon>Pseudoalteromonadaceae</taxon>
        <taxon>Pseudoalteromonas</taxon>
    </lineage>
</organism>
<comment type="caution">
    <text evidence="1">The sequence shown here is derived from an EMBL/GenBank/DDBJ whole genome shotgun (WGS) entry which is preliminary data.</text>
</comment>
<dbReference type="EMBL" id="JBCGCU010000005">
    <property type="protein sequence ID" value="MEM0515102.1"/>
    <property type="molecule type" value="Genomic_DNA"/>
</dbReference>
<evidence type="ECO:0000313" key="2">
    <source>
        <dbReference type="Proteomes" id="UP001447008"/>
    </source>
</evidence>
<gene>
    <name evidence="1" type="ORF">WCN91_06625</name>
</gene>
<keyword evidence="2" id="KW-1185">Reference proteome</keyword>
<name>A0ABU9MUZ2_9GAMM</name>
<protein>
    <submittedName>
        <fullName evidence="1">Uncharacterized protein</fullName>
    </submittedName>
</protein>